<feature type="domain" description="Glycosyltransferase subfamily 4-like N-terminal" evidence="3">
    <location>
        <begin position="20"/>
        <end position="173"/>
    </location>
</feature>
<gene>
    <name evidence="4" type="ORF">RWH44_03545</name>
</gene>
<keyword evidence="5" id="KW-1185">Reference proteome</keyword>
<evidence type="ECO:0000313" key="4">
    <source>
        <dbReference type="EMBL" id="MDU0344773.1"/>
    </source>
</evidence>
<dbReference type="PANTHER" id="PTHR12526:SF636">
    <property type="entry name" value="BLL3647 PROTEIN"/>
    <property type="match status" value="1"/>
</dbReference>
<keyword evidence="1 4" id="KW-0328">Glycosyltransferase</keyword>
<accession>A0ABU3SJ12</accession>
<dbReference type="EC" id="2.4.-.-" evidence="4"/>
<dbReference type="Proteomes" id="UP001261125">
    <property type="component" value="Unassembled WGS sequence"/>
</dbReference>
<dbReference type="Pfam" id="PF13439">
    <property type="entry name" value="Glyco_transf_4"/>
    <property type="match status" value="1"/>
</dbReference>
<evidence type="ECO:0000256" key="2">
    <source>
        <dbReference type="ARBA" id="ARBA00022679"/>
    </source>
</evidence>
<dbReference type="InterPro" id="IPR028098">
    <property type="entry name" value="Glyco_trans_4-like_N"/>
</dbReference>
<proteinExistence type="predicted"/>
<dbReference type="Pfam" id="PF13692">
    <property type="entry name" value="Glyco_trans_1_4"/>
    <property type="match status" value="1"/>
</dbReference>
<comment type="caution">
    <text evidence="4">The sequence shown here is derived from an EMBL/GenBank/DDBJ whole genome shotgun (WGS) entry which is preliminary data.</text>
</comment>
<reference evidence="4 5" key="1">
    <citation type="submission" date="2023-09" db="EMBL/GenBank/DDBJ databases">
        <title>Microbacterium fusihabitans sp. nov., Microbacterium phycihabitans sp. nov., and Microbacterium cervinum sp. nov., isolated from dried seaweeds of beach.</title>
        <authorList>
            <person name="Lee S.D."/>
        </authorList>
    </citation>
    <scope>NUCLEOTIDE SEQUENCE [LARGE SCALE GENOMIC DNA]</scope>
    <source>
        <strain evidence="4 5">KSW2-29</strain>
    </source>
</reference>
<protein>
    <submittedName>
        <fullName evidence="4">Glycosyltransferase family 4 protein</fullName>
        <ecNumber evidence="4">2.4.-.-</ecNumber>
    </submittedName>
</protein>
<evidence type="ECO:0000256" key="1">
    <source>
        <dbReference type="ARBA" id="ARBA00022676"/>
    </source>
</evidence>
<dbReference type="SUPFAM" id="SSF53756">
    <property type="entry name" value="UDP-Glycosyltransferase/glycogen phosphorylase"/>
    <property type="match status" value="1"/>
</dbReference>
<dbReference type="RefSeq" id="WP_316003490.1">
    <property type="nucleotide sequence ID" value="NZ_JAWDIT010000001.1"/>
</dbReference>
<organism evidence="4 5">
    <name type="scientific">Microbacterium phycohabitans</name>
    <dbReference type="NCBI Taxonomy" id="3075993"/>
    <lineage>
        <taxon>Bacteria</taxon>
        <taxon>Bacillati</taxon>
        <taxon>Actinomycetota</taxon>
        <taxon>Actinomycetes</taxon>
        <taxon>Micrococcales</taxon>
        <taxon>Microbacteriaceae</taxon>
        <taxon>Microbacterium</taxon>
    </lineage>
</organism>
<keyword evidence="2 4" id="KW-0808">Transferase</keyword>
<name>A0ABU3SJ12_9MICO</name>
<dbReference type="EMBL" id="JAWDIT010000001">
    <property type="protein sequence ID" value="MDU0344773.1"/>
    <property type="molecule type" value="Genomic_DNA"/>
</dbReference>
<evidence type="ECO:0000259" key="3">
    <source>
        <dbReference type="Pfam" id="PF13439"/>
    </source>
</evidence>
<evidence type="ECO:0000313" key="5">
    <source>
        <dbReference type="Proteomes" id="UP001261125"/>
    </source>
</evidence>
<dbReference type="CDD" id="cd03801">
    <property type="entry name" value="GT4_PimA-like"/>
    <property type="match status" value="1"/>
</dbReference>
<dbReference type="GO" id="GO:0016757">
    <property type="term" value="F:glycosyltransferase activity"/>
    <property type="evidence" value="ECO:0007669"/>
    <property type="project" value="UniProtKB-KW"/>
</dbReference>
<dbReference type="Gene3D" id="3.40.50.2000">
    <property type="entry name" value="Glycogen Phosphorylase B"/>
    <property type="match status" value="2"/>
</dbReference>
<sequence>MKTNRCIVIHPSDEMYGADRVLLEALRTAPADLDVEVWLPTDVEYPERQLTRALEDAGIQVRHLALPIMRRAYLRPARLPGLAWRTLITSVRLLAARPRLVYLNTAAAALVAPAARASRARVVLHLHEHIDERSRAVVPFLRFAHRIIAVSRAVADVLPTPLRARTRVVNNGFSAQPPTELPGFAGGIRLVVASRWNAWKGHGVLLAAWNAARREDLHLTVLGDKPPSGEAVDVPALVAASPRPDTITVVGPTADVRAHLDAAHVVIVPSILPDPLPTIAIEALGAGRALLASDGGGLREIAGDSPLLVAPGDVDAWTRALEGLDEDTVRAAASVSRGRFEQLFSRETFDQRMRDELWSEVAR</sequence>
<dbReference type="PANTHER" id="PTHR12526">
    <property type="entry name" value="GLYCOSYLTRANSFERASE"/>
    <property type="match status" value="1"/>
</dbReference>